<keyword evidence="4" id="KW-1185">Reference proteome</keyword>
<dbReference type="PANTHER" id="PTHR47485">
    <property type="entry name" value="THYLAKOID LUMENAL 17.4 KDA PROTEIN, CHLOROPLASTIC"/>
    <property type="match status" value="1"/>
</dbReference>
<accession>A0A6V8K6B0</accession>
<evidence type="ECO:0008006" key="5">
    <source>
        <dbReference type="Google" id="ProtNLM"/>
    </source>
</evidence>
<reference evidence="3 4" key="2">
    <citation type="submission" date="2020-03" db="EMBL/GenBank/DDBJ databases">
        <authorList>
            <person name="Ichikawa N."/>
            <person name="Kimura A."/>
            <person name="Kitahashi Y."/>
            <person name="Uohara A."/>
        </authorList>
    </citation>
    <scope>NUCLEOTIDE SEQUENCE [LARGE SCALE GENOMIC DNA]</scope>
    <source>
        <strain evidence="3 4">NBRC 108639</strain>
    </source>
</reference>
<proteinExistence type="predicted"/>
<comment type="caution">
    <text evidence="3">The sequence shown here is derived from an EMBL/GenBank/DDBJ whole genome shotgun (WGS) entry which is preliminary data.</text>
</comment>
<evidence type="ECO:0000313" key="3">
    <source>
        <dbReference type="EMBL" id="GFJ76345.1"/>
    </source>
</evidence>
<protein>
    <recommendedName>
        <fullName evidence="5">Pentapeptide repeat-containing protein</fullName>
    </recommendedName>
</protein>
<evidence type="ECO:0000313" key="4">
    <source>
        <dbReference type="Proteomes" id="UP000482800"/>
    </source>
</evidence>
<keyword evidence="2" id="KW-0812">Transmembrane</keyword>
<evidence type="ECO:0000256" key="1">
    <source>
        <dbReference type="ARBA" id="ARBA00022737"/>
    </source>
</evidence>
<feature type="transmembrane region" description="Helical" evidence="2">
    <location>
        <begin position="21"/>
        <end position="39"/>
    </location>
</feature>
<name>A0A6V8K6B0_9ACTN</name>
<dbReference type="EMBL" id="BLPF01000001">
    <property type="protein sequence ID" value="GFJ76345.1"/>
    <property type="molecule type" value="Genomic_DNA"/>
</dbReference>
<dbReference type="InterPro" id="IPR001646">
    <property type="entry name" value="5peptide_repeat"/>
</dbReference>
<keyword evidence="2" id="KW-0472">Membrane</keyword>
<dbReference type="Gene3D" id="2.160.20.80">
    <property type="entry name" value="E3 ubiquitin-protein ligase SopA"/>
    <property type="match status" value="2"/>
</dbReference>
<keyword evidence="2" id="KW-1133">Transmembrane helix</keyword>
<keyword evidence="1" id="KW-0677">Repeat</keyword>
<dbReference type="SUPFAM" id="SSF141571">
    <property type="entry name" value="Pentapeptide repeat-like"/>
    <property type="match status" value="1"/>
</dbReference>
<dbReference type="PANTHER" id="PTHR47485:SF1">
    <property type="entry name" value="THYLAKOID LUMENAL 17.4 KDA PROTEIN, CHLOROPLASTIC"/>
    <property type="match status" value="1"/>
</dbReference>
<dbReference type="RefSeq" id="WP_173053189.1">
    <property type="nucleotide sequence ID" value="NZ_BAABGO010000003.1"/>
</dbReference>
<evidence type="ECO:0000256" key="2">
    <source>
        <dbReference type="SAM" id="Phobius"/>
    </source>
</evidence>
<reference evidence="3 4" key="1">
    <citation type="submission" date="2020-03" db="EMBL/GenBank/DDBJ databases">
        <title>Whole genome shotgun sequence of Phytohabitans houttuyneae NBRC 108639.</title>
        <authorList>
            <person name="Komaki H."/>
            <person name="Tamura T."/>
        </authorList>
    </citation>
    <scope>NUCLEOTIDE SEQUENCE [LARGE SCALE GENOMIC DNA]</scope>
    <source>
        <strain evidence="3 4">NBRC 108639</strain>
    </source>
</reference>
<organism evidence="3 4">
    <name type="scientific">Phytohabitans houttuyneae</name>
    <dbReference type="NCBI Taxonomy" id="1076126"/>
    <lineage>
        <taxon>Bacteria</taxon>
        <taxon>Bacillati</taxon>
        <taxon>Actinomycetota</taxon>
        <taxon>Actinomycetes</taxon>
        <taxon>Micromonosporales</taxon>
        <taxon>Micromonosporaceae</taxon>
    </lineage>
</organism>
<dbReference type="Proteomes" id="UP000482800">
    <property type="component" value="Unassembled WGS sequence"/>
</dbReference>
<gene>
    <name evidence="3" type="ORF">Phou_005250</name>
</gene>
<dbReference type="AlphaFoldDB" id="A0A6V8K6B0"/>
<sequence>MSRSRRRSAGERQPLQRWTHVATVLSAITAIVAVVYTGLSFHSTQAQTRMDINGGISDRLEAAARNLSAEGPSAREAAIREFGRIARQWPDDQPDAMRLLASFVRRHTRPTVSPPGRPTCPDRAVPVDVATALEVIGSRDPAHDGDGPINLSGACLNHADLAGADFTCVNLDATHLEDAMLESATLVGAWLTGARLAGASLYEARLGHARMDRALLHAPGEEGTLVERADLSDAVLTGADLRGAYLAGANLDRARIAGADFRGADLTGARLGTHLGGADFTGAKGVDKGAALREPGPPRPSPCG</sequence>
<dbReference type="Pfam" id="PF00805">
    <property type="entry name" value="Pentapeptide"/>
    <property type="match status" value="3"/>
</dbReference>